<keyword evidence="3" id="KW-1185">Reference proteome</keyword>
<dbReference type="PROSITE" id="PS50943">
    <property type="entry name" value="HTH_CROC1"/>
    <property type="match status" value="1"/>
</dbReference>
<organism evidence="2 3">
    <name type="scientific">Actinomadura parmotrematis</name>
    <dbReference type="NCBI Taxonomy" id="2864039"/>
    <lineage>
        <taxon>Bacteria</taxon>
        <taxon>Bacillati</taxon>
        <taxon>Actinomycetota</taxon>
        <taxon>Actinomycetes</taxon>
        <taxon>Streptosporangiales</taxon>
        <taxon>Thermomonosporaceae</taxon>
        <taxon>Actinomadura</taxon>
    </lineage>
</organism>
<sequence length="275" mass="31072">MQRLGIELRNLRERVGATLDEIAGEFGWSAAKLSRIEQARSAVTAGDLERLLEHYRVAGEHRDRLRELGDSGSRRNWWDAYDRRTVSAALATYIDFESEAVEIRAYRLSLVHGLLQTPRYMRAVMEGSAEHLTPGEIERRIEVRRRRQERLTASPALQLRVVCEEGVLRRSIGGPDVMNEQLRHLVAQSALPNVRLQVIPFDAPLLPGGAVSFNLLRFPDTLLPELLYVEIPGGSIFRNDERSVYEYATSFEGVGRAALSSDESREFISALIAEM</sequence>
<proteinExistence type="predicted"/>
<evidence type="ECO:0000259" key="1">
    <source>
        <dbReference type="PROSITE" id="PS50943"/>
    </source>
</evidence>
<dbReference type="Pfam" id="PF19054">
    <property type="entry name" value="DUF5753"/>
    <property type="match status" value="1"/>
</dbReference>
<dbReference type="SUPFAM" id="SSF47413">
    <property type="entry name" value="lambda repressor-like DNA-binding domains"/>
    <property type="match status" value="1"/>
</dbReference>
<dbReference type="Gene3D" id="1.10.260.40">
    <property type="entry name" value="lambda repressor-like DNA-binding domains"/>
    <property type="match status" value="1"/>
</dbReference>
<comment type="caution">
    <text evidence="2">The sequence shown here is derived from an EMBL/GenBank/DDBJ whole genome shotgun (WGS) entry which is preliminary data.</text>
</comment>
<evidence type="ECO:0000313" key="3">
    <source>
        <dbReference type="Proteomes" id="UP000774570"/>
    </source>
</evidence>
<dbReference type="EMBL" id="JAIBOA010000017">
    <property type="protein sequence ID" value="MBW8485663.1"/>
    <property type="molecule type" value="Genomic_DNA"/>
</dbReference>
<dbReference type="RefSeq" id="WP_220168894.1">
    <property type="nucleotide sequence ID" value="NZ_JAIBOA010000017.1"/>
</dbReference>
<evidence type="ECO:0000313" key="2">
    <source>
        <dbReference type="EMBL" id="MBW8485663.1"/>
    </source>
</evidence>
<dbReference type="Proteomes" id="UP000774570">
    <property type="component" value="Unassembled WGS sequence"/>
</dbReference>
<accession>A0ABS7G1Y7</accession>
<name>A0ABS7G1Y7_9ACTN</name>
<reference evidence="2 3" key="1">
    <citation type="submission" date="2021-07" db="EMBL/GenBank/DDBJ databases">
        <title>Actinomadura sp. PM05-2 isolated from lichen.</title>
        <authorList>
            <person name="Somphong A."/>
            <person name="Phongsopitanun W."/>
            <person name="Tanasupawat S."/>
            <person name="Peongsungnone V."/>
        </authorList>
    </citation>
    <scope>NUCLEOTIDE SEQUENCE [LARGE SCALE GENOMIC DNA]</scope>
    <source>
        <strain evidence="2 3">PM05-2</strain>
    </source>
</reference>
<dbReference type="CDD" id="cd00093">
    <property type="entry name" value="HTH_XRE"/>
    <property type="match status" value="1"/>
</dbReference>
<dbReference type="Pfam" id="PF13560">
    <property type="entry name" value="HTH_31"/>
    <property type="match status" value="1"/>
</dbReference>
<feature type="domain" description="HTH cro/C1-type" evidence="1">
    <location>
        <begin position="8"/>
        <end position="61"/>
    </location>
</feature>
<dbReference type="InterPro" id="IPR043917">
    <property type="entry name" value="DUF5753"/>
</dbReference>
<gene>
    <name evidence="2" type="ORF">K1Y72_25000</name>
</gene>
<protein>
    <submittedName>
        <fullName evidence="2">Helix-turn-helix domain-containing protein</fullName>
    </submittedName>
</protein>
<dbReference type="InterPro" id="IPR001387">
    <property type="entry name" value="Cro/C1-type_HTH"/>
</dbReference>
<dbReference type="InterPro" id="IPR010982">
    <property type="entry name" value="Lambda_DNA-bd_dom_sf"/>
</dbReference>
<dbReference type="SMART" id="SM00530">
    <property type="entry name" value="HTH_XRE"/>
    <property type="match status" value="1"/>
</dbReference>